<keyword evidence="2" id="KW-1185">Reference proteome</keyword>
<organism evidence="1 2">
    <name type="scientific">Cohnella nanjingensis</name>
    <dbReference type="NCBI Taxonomy" id="1387779"/>
    <lineage>
        <taxon>Bacteria</taxon>
        <taxon>Bacillati</taxon>
        <taxon>Bacillota</taxon>
        <taxon>Bacilli</taxon>
        <taxon>Bacillales</taxon>
        <taxon>Paenibacillaceae</taxon>
        <taxon>Cohnella</taxon>
    </lineage>
</organism>
<proteinExistence type="predicted"/>
<evidence type="ECO:0000313" key="1">
    <source>
        <dbReference type="EMBL" id="MBB6669222.1"/>
    </source>
</evidence>
<name>A0A7X0RKM1_9BACL</name>
<dbReference type="Proteomes" id="UP000547209">
    <property type="component" value="Unassembled WGS sequence"/>
</dbReference>
<gene>
    <name evidence="1" type="ORF">H7C19_00815</name>
</gene>
<dbReference type="EMBL" id="JACJVP010000001">
    <property type="protein sequence ID" value="MBB6669222.1"/>
    <property type="molecule type" value="Genomic_DNA"/>
</dbReference>
<accession>A0A7X0RKM1</accession>
<sequence>MPDLSLVRFAGLRYEHEENAFRDEMLQAGYYAFFAFLEEFRAFLRAYGDDGIAEASSRIALARRLFPEAERISPSWARIWTEFERIAAGKNEAMAAVSPLERPGEWQVLIDNPHLPQQVVCYPDLAFLDAAYAYGYFSLELKPNENLKLQKTMTALLAQGDRSASLPAFD</sequence>
<dbReference type="AlphaFoldDB" id="A0A7X0RKM1"/>
<evidence type="ECO:0000313" key="2">
    <source>
        <dbReference type="Proteomes" id="UP000547209"/>
    </source>
</evidence>
<comment type="caution">
    <text evidence="1">The sequence shown here is derived from an EMBL/GenBank/DDBJ whole genome shotgun (WGS) entry which is preliminary data.</text>
</comment>
<reference evidence="1 2" key="1">
    <citation type="submission" date="2020-08" db="EMBL/GenBank/DDBJ databases">
        <title>Cohnella phylogeny.</title>
        <authorList>
            <person name="Dunlap C."/>
        </authorList>
    </citation>
    <scope>NUCLEOTIDE SEQUENCE [LARGE SCALE GENOMIC DNA]</scope>
    <source>
        <strain evidence="1 2">DSM 28246</strain>
    </source>
</reference>
<protein>
    <submittedName>
        <fullName evidence="1">Uncharacterized protein</fullName>
    </submittedName>
</protein>
<dbReference type="RefSeq" id="WP_185140657.1">
    <property type="nucleotide sequence ID" value="NZ_JACJVP010000001.1"/>
</dbReference>